<evidence type="ECO:0000313" key="3">
    <source>
        <dbReference type="Proteomes" id="UP000199699"/>
    </source>
</evidence>
<evidence type="ECO:0000259" key="1">
    <source>
        <dbReference type="PROSITE" id="PS51186"/>
    </source>
</evidence>
<keyword evidence="2" id="KW-0012">Acyltransferase</keyword>
<dbReference type="Gene3D" id="3.40.630.30">
    <property type="match status" value="1"/>
</dbReference>
<dbReference type="STRING" id="145857.GA0070616_0093"/>
<sequence length="177" mass="18940">MANLVARTTVALPEGAELTVYAASASDLPAVVELHEACSARSRYRRYLGGAVPSPTRLARLLEPPGGVTLLAATCSDGPPAVVAMANLIAEGVQAEAALLVRDDWQRRGLGSALLFGLLRHARVSGYAALVLHIHAENTPMLRTLKRLDRPTLIDRDGALVTFTVPVTTVERERQAR</sequence>
<reference evidence="2 3" key="1">
    <citation type="submission" date="2016-06" db="EMBL/GenBank/DDBJ databases">
        <authorList>
            <person name="Kjaerup R.B."/>
            <person name="Dalgaard T.S."/>
            <person name="Juul-Madsen H.R."/>
        </authorList>
    </citation>
    <scope>NUCLEOTIDE SEQUENCE [LARGE SCALE GENOMIC DNA]</scope>
    <source>
        <strain evidence="2 3">DSM 43818</strain>
    </source>
</reference>
<feature type="domain" description="N-acetyltransferase" evidence="1">
    <location>
        <begin position="18"/>
        <end position="166"/>
    </location>
</feature>
<dbReference type="Proteomes" id="UP000199699">
    <property type="component" value="Unassembled WGS sequence"/>
</dbReference>
<dbReference type="Pfam" id="PF00583">
    <property type="entry name" value="Acetyltransf_1"/>
    <property type="match status" value="1"/>
</dbReference>
<dbReference type="SUPFAM" id="SSF55729">
    <property type="entry name" value="Acyl-CoA N-acyltransferases (Nat)"/>
    <property type="match status" value="1"/>
</dbReference>
<dbReference type="PROSITE" id="PS51186">
    <property type="entry name" value="GNAT"/>
    <property type="match status" value="1"/>
</dbReference>
<dbReference type="RefSeq" id="WP_245712581.1">
    <property type="nucleotide sequence ID" value="NZ_FMHT01000002.1"/>
</dbReference>
<evidence type="ECO:0000313" key="2">
    <source>
        <dbReference type="EMBL" id="SCL12997.1"/>
    </source>
</evidence>
<proteinExistence type="predicted"/>
<dbReference type="InterPro" id="IPR000182">
    <property type="entry name" value="GNAT_dom"/>
</dbReference>
<gene>
    <name evidence="2" type="ORF">GA0070616_0093</name>
</gene>
<keyword evidence="3" id="KW-1185">Reference proteome</keyword>
<organism evidence="2 3">
    <name type="scientific">Micromonospora nigra</name>
    <dbReference type="NCBI Taxonomy" id="145857"/>
    <lineage>
        <taxon>Bacteria</taxon>
        <taxon>Bacillati</taxon>
        <taxon>Actinomycetota</taxon>
        <taxon>Actinomycetes</taxon>
        <taxon>Micromonosporales</taxon>
        <taxon>Micromonosporaceae</taxon>
        <taxon>Micromonospora</taxon>
    </lineage>
</organism>
<accession>A0A1C6R7J4</accession>
<dbReference type="AlphaFoldDB" id="A0A1C6R7J4"/>
<dbReference type="InterPro" id="IPR016181">
    <property type="entry name" value="Acyl_CoA_acyltransferase"/>
</dbReference>
<keyword evidence="2" id="KW-0808">Transferase</keyword>
<name>A0A1C6R7J4_9ACTN</name>
<dbReference type="CDD" id="cd04301">
    <property type="entry name" value="NAT_SF"/>
    <property type="match status" value="1"/>
</dbReference>
<protein>
    <submittedName>
        <fullName evidence="2">L-amino acid N-acyltransferase YncA</fullName>
    </submittedName>
</protein>
<dbReference type="GO" id="GO:0016747">
    <property type="term" value="F:acyltransferase activity, transferring groups other than amino-acyl groups"/>
    <property type="evidence" value="ECO:0007669"/>
    <property type="project" value="InterPro"/>
</dbReference>
<dbReference type="EMBL" id="FMHT01000002">
    <property type="protein sequence ID" value="SCL12997.1"/>
    <property type="molecule type" value="Genomic_DNA"/>
</dbReference>